<evidence type="ECO:0000313" key="3">
    <source>
        <dbReference type="EMBL" id="CAD9660864.1"/>
    </source>
</evidence>
<organism evidence="3">
    <name type="scientific">Rhizochromulina marina</name>
    <dbReference type="NCBI Taxonomy" id="1034831"/>
    <lineage>
        <taxon>Eukaryota</taxon>
        <taxon>Sar</taxon>
        <taxon>Stramenopiles</taxon>
        <taxon>Ochrophyta</taxon>
        <taxon>Dictyochophyceae</taxon>
        <taxon>Rhizochromulinales</taxon>
        <taxon>Rhizochromulina</taxon>
    </lineage>
</organism>
<dbReference type="AlphaFoldDB" id="A0A7S2R509"/>
<evidence type="ECO:0000259" key="2">
    <source>
        <dbReference type="Pfam" id="PF09825"/>
    </source>
</evidence>
<dbReference type="InterPro" id="IPR019197">
    <property type="entry name" value="Biotin-prot_ligase_N"/>
</dbReference>
<reference evidence="3" key="1">
    <citation type="submission" date="2021-01" db="EMBL/GenBank/DDBJ databases">
        <authorList>
            <person name="Corre E."/>
            <person name="Pelletier E."/>
            <person name="Niang G."/>
            <person name="Scheremetjew M."/>
            <person name="Finn R."/>
            <person name="Kale V."/>
            <person name="Holt S."/>
            <person name="Cochrane G."/>
            <person name="Meng A."/>
            <person name="Brown T."/>
            <person name="Cohen L."/>
        </authorList>
    </citation>
    <scope>NUCLEOTIDE SEQUENCE</scope>
    <source>
        <strain evidence="3">CCMP1243</strain>
    </source>
</reference>
<proteinExistence type="predicted"/>
<sequence>MKSGAGLLVAVVGVLAAQPVRSCGLDESTVFAVYSDTFGGVGNGSSAWEQSFWSWWASADDDIRYALLTKEDVAQLCDLSTFPNLRLYVQPGGNAYEQETALTSKGAANINTFLNSRADAQYMGTCAGWYYSTSAFYWQGSFYTFPVEPSLLARFPATVEGSITDIANYDQSPPYAATSLSNNLTALYYGGPTRGWKDTPKTLPLGTHVLATFSEVGDGDLPAAVTFQDMLLWSVHLEAMEVDPAGEVAPNVLTAEQVLANYQFRANTINSFLGTAFAVPTSLM</sequence>
<feature type="domain" description="Biotin-protein ligase N-terminal" evidence="2">
    <location>
        <begin position="86"/>
        <end position="181"/>
    </location>
</feature>
<feature type="chain" id="PRO_5030734609" description="Biotin-protein ligase N-terminal domain-containing protein" evidence="1">
    <location>
        <begin position="23"/>
        <end position="284"/>
    </location>
</feature>
<accession>A0A7S2R509</accession>
<keyword evidence="1" id="KW-0732">Signal</keyword>
<protein>
    <recommendedName>
        <fullName evidence="2">Biotin-protein ligase N-terminal domain-containing protein</fullName>
    </recommendedName>
</protein>
<dbReference type="EMBL" id="HBHJ01001089">
    <property type="protein sequence ID" value="CAD9660864.1"/>
    <property type="molecule type" value="Transcribed_RNA"/>
</dbReference>
<feature type="signal peptide" evidence="1">
    <location>
        <begin position="1"/>
        <end position="22"/>
    </location>
</feature>
<dbReference type="Pfam" id="PF09825">
    <property type="entry name" value="BPL_N"/>
    <property type="match status" value="1"/>
</dbReference>
<evidence type="ECO:0000256" key="1">
    <source>
        <dbReference type="SAM" id="SignalP"/>
    </source>
</evidence>
<name>A0A7S2R509_9STRA</name>
<gene>
    <name evidence="3" type="ORF">RMAR1173_LOCUS709</name>
</gene>